<feature type="region of interest" description="Disordered" evidence="7">
    <location>
        <begin position="1"/>
        <end position="243"/>
    </location>
</feature>
<reference evidence="9" key="1">
    <citation type="submission" date="2022-12" db="EMBL/GenBank/DDBJ databases">
        <authorList>
            <person name="Petersen C."/>
        </authorList>
    </citation>
    <scope>NUCLEOTIDE SEQUENCE</scope>
    <source>
        <strain evidence="9">IBT 29677</strain>
    </source>
</reference>
<comment type="similarity">
    <text evidence="1">Belongs to the transferase hexapeptide repeat family.</text>
</comment>
<keyword evidence="4" id="KW-0238">DNA-binding</keyword>
<dbReference type="CDD" id="cd00067">
    <property type="entry name" value="GAL4"/>
    <property type="match status" value="1"/>
</dbReference>
<evidence type="ECO:0000256" key="5">
    <source>
        <dbReference type="ARBA" id="ARBA00023163"/>
    </source>
</evidence>
<evidence type="ECO:0000259" key="8">
    <source>
        <dbReference type="PROSITE" id="PS50048"/>
    </source>
</evidence>
<dbReference type="Gene3D" id="4.10.240.10">
    <property type="entry name" value="Zn(2)-C6 fungal-type DNA-binding domain"/>
    <property type="match status" value="1"/>
</dbReference>
<dbReference type="GO" id="GO:0003677">
    <property type="term" value="F:DNA binding"/>
    <property type="evidence" value="ECO:0007669"/>
    <property type="project" value="UniProtKB-KW"/>
</dbReference>
<dbReference type="InterPro" id="IPR001451">
    <property type="entry name" value="Hexapep"/>
</dbReference>
<feature type="compositionally biased region" description="Polar residues" evidence="7">
    <location>
        <begin position="177"/>
        <end position="189"/>
    </location>
</feature>
<dbReference type="InterPro" id="IPR024688">
    <property type="entry name" value="Mac_dom"/>
</dbReference>
<dbReference type="InterPro" id="IPR036864">
    <property type="entry name" value="Zn2-C6_fun-type_DNA-bd_sf"/>
</dbReference>
<keyword evidence="5" id="KW-0804">Transcription</keyword>
<evidence type="ECO:0000313" key="9">
    <source>
        <dbReference type="EMBL" id="KAJ5369585.1"/>
    </source>
</evidence>
<dbReference type="Pfam" id="PF14602">
    <property type="entry name" value="Hexapep_2"/>
    <property type="match status" value="1"/>
</dbReference>
<keyword evidence="3" id="KW-0805">Transcription regulation</keyword>
<evidence type="ECO:0000256" key="2">
    <source>
        <dbReference type="ARBA" id="ARBA00022679"/>
    </source>
</evidence>
<dbReference type="Pfam" id="PF12464">
    <property type="entry name" value="Mac"/>
    <property type="match status" value="1"/>
</dbReference>
<feature type="compositionally biased region" description="Low complexity" evidence="7">
    <location>
        <begin position="352"/>
        <end position="367"/>
    </location>
</feature>
<dbReference type="Proteomes" id="UP001147747">
    <property type="component" value="Unassembled WGS sequence"/>
</dbReference>
<dbReference type="Pfam" id="PF00172">
    <property type="entry name" value="Zn_clus"/>
    <property type="match status" value="1"/>
</dbReference>
<dbReference type="GO" id="GO:0008270">
    <property type="term" value="F:zinc ion binding"/>
    <property type="evidence" value="ECO:0007669"/>
    <property type="project" value="InterPro"/>
</dbReference>
<dbReference type="SMART" id="SM01266">
    <property type="entry name" value="Mac"/>
    <property type="match status" value="1"/>
</dbReference>
<evidence type="ECO:0000256" key="4">
    <source>
        <dbReference type="ARBA" id="ARBA00023125"/>
    </source>
</evidence>
<dbReference type="SMART" id="SM00066">
    <property type="entry name" value="GAL4"/>
    <property type="match status" value="1"/>
</dbReference>
<dbReference type="AlphaFoldDB" id="A0A9W9S1H7"/>
<dbReference type="GO" id="GO:0016407">
    <property type="term" value="F:acetyltransferase activity"/>
    <property type="evidence" value="ECO:0007669"/>
    <property type="project" value="InterPro"/>
</dbReference>
<feature type="compositionally biased region" description="Basic and acidic residues" evidence="7">
    <location>
        <begin position="418"/>
        <end position="440"/>
    </location>
</feature>
<gene>
    <name evidence="9" type="ORF">N7509_014197</name>
</gene>
<dbReference type="RefSeq" id="XP_056480823.1">
    <property type="nucleotide sequence ID" value="XM_056638834.1"/>
</dbReference>
<keyword evidence="2" id="KW-0808">Transferase</keyword>
<feature type="region of interest" description="Disordered" evidence="7">
    <location>
        <begin position="337"/>
        <end position="493"/>
    </location>
</feature>
<dbReference type="InterPro" id="IPR011004">
    <property type="entry name" value="Trimer_LpxA-like_sf"/>
</dbReference>
<dbReference type="SUPFAM" id="SSF57701">
    <property type="entry name" value="Zn2/Cys6 DNA-binding domain"/>
    <property type="match status" value="1"/>
</dbReference>
<feature type="compositionally biased region" description="Basic and acidic residues" evidence="7">
    <location>
        <begin position="65"/>
        <end position="74"/>
    </location>
</feature>
<dbReference type="EMBL" id="JAPZBU010000013">
    <property type="protein sequence ID" value="KAJ5369585.1"/>
    <property type="molecule type" value="Genomic_DNA"/>
</dbReference>
<evidence type="ECO:0000313" key="10">
    <source>
        <dbReference type="Proteomes" id="UP001147747"/>
    </source>
</evidence>
<evidence type="ECO:0000256" key="6">
    <source>
        <dbReference type="ARBA" id="ARBA00023242"/>
    </source>
</evidence>
<dbReference type="PROSITE" id="PS50048">
    <property type="entry name" value="ZN2_CY6_FUNGAL_2"/>
    <property type="match status" value="1"/>
</dbReference>
<dbReference type="SUPFAM" id="SSF51161">
    <property type="entry name" value="Trimeric LpxA-like enzymes"/>
    <property type="match status" value="1"/>
</dbReference>
<dbReference type="PANTHER" id="PTHR23416:SF76">
    <property type="entry name" value="ZN(II)2CYS6 TRANSCRIPTION FACTOR (EUROFUNG)"/>
    <property type="match status" value="1"/>
</dbReference>
<evidence type="ECO:0000256" key="3">
    <source>
        <dbReference type="ARBA" id="ARBA00023015"/>
    </source>
</evidence>
<sequence length="722" mass="78851">MTAVATAPVMSNHENGSDHSPSRFTAVNGRESASGPSSSKPPGNSDHDSSSGPREPSLGLGHSNSAERQDHDRGSGNSRPSPSPNPNPNHHKRKRSESREQQDHSPRDLSGFNRGPLDRPVDVDGPPASNGAGSVSGSGSGSISEFETSHAGPASAHRSDTNDAPSSTGPWPDYDSQLISQAQRAQQFDPSDAHLADALQREAQGQERDLGTRLLPSSSIGPPNSSTYPSDRSPAAVQVAPKRKRVFSNRTKTGCMTCRRRKKKCDEQHPACNNCIRGGFLCEGYTSRSMWQKPSSAKGPVPLQSKDGYAEVGGQYLPETLQHHERPAGIVEHAHAERKMRPAVVDEGSGQPNNNTSTNTNTNTNIHPLHHNHNLYHSRRNRNRNHNHSHNRSNNRSNNNRLHRRRSNSTQPAYVSEHIPKPDYREVPPVHEMPPREGPPKPDYAVVPPIREVPPGPHPKPSMPLFQGGGVEQQQQQQQRPPLPPTAPMDTNSPQAQARMALSIEHQISGRAVSGEETEKEKMIRGELYRPFDVQLVEERDRCRRALWRFNNACNPVNGLSSKEQNRLLKEILVPPSDSVTNSPSGMSGAPRSIGSIGQGAVVESSFTCNYGYNIHIGEDVMISQGCLFVDDCIINIGAHTWIGPNVTLLSSMAHSSMQERKGSQSRYQGRPVTIEEDCYLGAGCTIYPGVHLGRGAYIAPGEVVKTHIVAYGFQGFKPSYM</sequence>
<evidence type="ECO:0000256" key="7">
    <source>
        <dbReference type="SAM" id="MobiDB-lite"/>
    </source>
</evidence>
<feature type="compositionally biased region" description="Pro residues" evidence="7">
    <location>
        <begin position="451"/>
        <end position="462"/>
    </location>
</feature>
<dbReference type="GO" id="GO:0000981">
    <property type="term" value="F:DNA-binding transcription factor activity, RNA polymerase II-specific"/>
    <property type="evidence" value="ECO:0007669"/>
    <property type="project" value="InterPro"/>
</dbReference>
<evidence type="ECO:0000256" key="1">
    <source>
        <dbReference type="ARBA" id="ARBA00007274"/>
    </source>
</evidence>
<feature type="compositionally biased region" description="Low complexity" evidence="7">
    <location>
        <begin position="29"/>
        <end position="44"/>
    </location>
</feature>
<keyword evidence="10" id="KW-1185">Reference proteome</keyword>
<dbReference type="Gene3D" id="2.160.10.10">
    <property type="entry name" value="Hexapeptide repeat proteins"/>
    <property type="match status" value="1"/>
</dbReference>
<feature type="domain" description="Zn(2)-C6 fungal-type" evidence="8">
    <location>
        <begin position="254"/>
        <end position="282"/>
    </location>
</feature>
<keyword evidence="6" id="KW-0539">Nucleus</keyword>
<feature type="compositionally biased region" description="Basic and acidic residues" evidence="7">
    <location>
        <begin position="97"/>
        <end position="107"/>
    </location>
</feature>
<dbReference type="PROSITE" id="PS00463">
    <property type="entry name" value="ZN2_CY6_FUNGAL_1"/>
    <property type="match status" value="1"/>
</dbReference>
<feature type="compositionally biased region" description="Basic residues" evidence="7">
    <location>
        <begin position="368"/>
        <end position="393"/>
    </location>
</feature>
<feature type="compositionally biased region" description="Polar residues" evidence="7">
    <location>
        <begin position="215"/>
        <end position="230"/>
    </location>
</feature>
<reference evidence="9" key="2">
    <citation type="journal article" date="2023" name="IMA Fungus">
        <title>Comparative genomic study of the Penicillium genus elucidates a diverse pangenome and 15 lateral gene transfer events.</title>
        <authorList>
            <person name="Petersen C."/>
            <person name="Sorensen T."/>
            <person name="Nielsen M.R."/>
            <person name="Sondergaard T.E."/>
            <person name="Sorensen J.L."/>
            <person name="Fitzpatrick D.A."/>
            <person name="Frisvad J.C."/>
            <person name="Nielsen K.L."/>
        </authorList>
    </citation>
    <scope>NUCLEOTIDE SEQUENCE</scope>
    <source>
        <strain evidence="9">IBT 29677</strain>
    </source>
</reference>
<dbReference type="GeneID" id="81377814"/>
<comment type="caution">
    <text evidence="9">The sequence shown here is derived from an EMBL/GenBank/DDBJ whole genome shotgun (WGS) entry which is preliminary data.</text>
</comment>
<name>A0A9W9S1H7_9EURO</name>
<dbReference type="OrthoDB" id="25818at2759"/>
<dbReference type="InterPro" id="IPR001138">
    <property type="entry name" value="Zn2Cys6_DnaBD"/>
</dbReference>
<accession>A0A9W9S1H7</accession>
<dbReference type="Pfam" id="PF16628">
    <property type="entry name" value="Mac_assoc"/>
    <property type="match status" value="1"/>
</dbReference>
<protein>
    <recommendedName>
        <fullName evidence="8">Zn(2)-C6 fungal-type domain-containing protein</fullName>
    </recommendedName>
</protein>
<proteinExistence type="inferred from homology"/>
<dbReference type="InterPro" id="IPR051159">
    <property type="entry name" value="Hexapeptide_acetyltransf"/>
</dbReference>
<organism evidence="9 10">
    <name type="scientific">Penicillium cosmopolitanum</name>
    <dbReference type="NCBI Taxonomy" id="1131564"/>
    <lineage>
        <taxon>Eukaryota</taxon>
        <taxon>Fungi</taxon>
        <taxon>Dikarya</taxon>
        <taxon>Ascomycota</taxon>
        <taxon>Pezizomycotina</taxon>
        <taxon>Eurotiomycetes</taxon>
        <taxon>Eurotiomycetidae</taxon>
        <taxon>Eurotiales</taxon>
        <taxon>Aspergillaceae</taxon>
        <taxon>Penicillium</taxon>
    </lineage>
</organism>
<dbReference type="GO" id="GO:0008374">
    <property type="term" value="F:O-acyltransferase activity"/>
    <property type="evidence" value="ECO:0007669"/>
    <property type="project" value="TreeGrafter"/>
</dbReference>
<dbReference type="PANTHER" id="PTHR23416">
    <property type="entry name" value="SIALIC ACID SYNTHASE-RELATED"/>
    <property type="match status" value="1"/>
</dbReference>